<comment type="subcellular location">
    <subcellularLocation>
        <location evidence="1">Cell inner membrane</location>
        <topology evidence="1">Single-pass membrane protein</topology>
    </subcellularLocation>
</comment>
<keyword evidence="5" id="KW-0997">Cell inner membrane</keyword>
<reference evidence="12 13" key="1">
    <citation type="submission" date="2014-12" db="EMBL/GenBank/DDBJ databases">
        <title>16Stimator: statistical estimation of ribosomal gene copy numbers from draft genome assemblies.</title>
        <authorList>
            <person name="Perisin M.A."/>
            <person name="Vetter M."/>
            <person name="Gilbert J.A."/>
            <person name="Bergelson J."/>
        </authorList>
    </citation>
    <scope>NUCLEOTIDE SEQUENCE [LARGE SCALE GENOMIC DNA]</scope>
    <source>
        <strain evidence="12 13">MEDvA23</strain>
    </source>
</reference>
<dbReference type="EMBL" id="JXQQ01000008">
    <property type="protein sequence ID" value="KIQ35802.1"/>
    <property type="molecule type" value="Genomic_DNA"/>
</dbReference>
<evidence type="ECO:0000256" key="6">
    <source>
        <dbReference type="ARBA" id="ARBA00022692"/>
    </source>
</evidence>
<evidence type="ECO:0000256" key="7">
    <source>
        <dbReference type="ARBA" id="ARBA00022989"/>
    </source>
</evidence>
<gene>
    <name evidence="12" type="ORF">RT97_03260</name>
</gene>
<keyword evidence="4" id="KW-0488">Methylation</keyword>
<name>A0A0D0LC67_VARPD</name>
<dbReference type="GO" id="GO:0005886">
    <property type="term" value="C:plasma membrane"/>
    <property type="evidence" value="ECO:0007669"/>
    <property type="project" value="UniProtKB-SubCell"/>
</dbReference>
<evidence type="ECO:0000256" key="8">
    <source>
        <dbReference type="ARBA" id="ARBA00023136"/>
    </source>
</evidence>
<keyword evidence="7" id="KW-1133">Transmembrane helix</keyword>
<dbReference type="InterPro" id="IPR002416">
    <property type="entry name" value="T2SS_protein-GspH"/>
</dbReference>
<dbReference type="InterPro" id="IPR045584">
    <property type="entry name" value="Pilin-like"/>
</dbReference>
<dbReference type="PANTHER" id="PTHR30093">
    <property type="entry name" value="GENERAL SECRETION PATHWAY PROTEIN G"/>
    <property type="match status" value="1"/>
</dbReference>
<dbReference type="PROSITE" id="PS00409">
    <property type="entry name" value="PROKAR_NTER_METHYL"/>
    <property type="match status" value="1"/>
</dbReference>
<feature type="domain" description="General secretion pathway GspH" evidence="11">
    <location>
        <begin position="49"/>
        <end position="146"/>
    </location>
</feature>
<evidence type="ECO:0000259" key="11">
    <source>
        <dbReference type="Pfam" id="PF12019"/>
    </source>
</evidence>
<evidence type="ECO:0000256" key="4">
    <source>
        <dbReference type="ARBA" id="ARBA00022481"/>
    </source>
</evidence>
<dbReference type="OrthoDB" id="9180128at2"/>
<dbReference type="Proteomes" id="UP000032067">
    <property type="component" value="Unassembled WGS sequence"/>
</dbReference>
<dbReference type="GO" id="GO:0015627">
    <property type="term" value="C:type II protein secretion system complex"/>
    <property type="evidence" value="ECO:0007669"/>
    <property type="project" value="InterPro"/>
</dbReference>
<dbReference type="AlphaFoldDB" id="A0A0D0LC67"/>
<accession>A0A0D0LC67</accession>
<evidence type="ECO:0000256" key="1">
    <source>
        <dbReference type="ARBA" id="ARBA00004377"/>
    </source>
</evidence>
<keyword evidence="3" id="KW-1003">Cell membrane</keyword>
<evidence type="ECO:0000256" key="5">
    <source>
        <dbReference type="ARBA" id="ARBA00022519"/>
    </source>
</evidence>
<dbReference type="Pfam" id="PF12019">
    <property type="entry name" value="GspH"/>
    <property type="match status" value="1"/>
</dbReference>
<dbReference type="PRINTS" id="PR00885">
    <property type="entry name" value="BCTERIALGSPH"/>
</dbReference>
<organism evidence="12 13">
    <name type="scientific">Variovorax paradoxus</name>
    <dbReference type="NCBI Taxonomy" id="34073"/>
    <lineage>
        <taxon>Bacteria</taxon>
        <taxon>Pseudomonadati</taxon>
        <taxon>Pseudomonadota</taxon>
        <taxon>Betaproteobacteria</taxon>
        <taxon>Burkholderiales</taxon>
        <taxon>Comamonadaceae</taxon>
        <taxon>Variovorax</taxon>
    </lineage>
</organism>
<comment type="similarity">
    <text evidence="9">Belongs to the GSP H family.</text>
</comment>
<dbReference type="PANTHER" id="PTHR30093:SF41">
    <property type="entry name" value="TYPE II SECRETION SYSTEM PROTEIN H"/>
    <property type="match status" value="1"/>
</dbReference>
<dbReference type="Gene3D" id="3.30.700.10">
    <property type="entry name" value="Glycoprotein, Type 4 Pilin"/>
    <property type="match status" value="1"/>
</dbReference>
<protein>
    <recommendedName>
        <fullName evidence="2">Type II secretion system protein H</fullName>
    </recommendedName>
    <alternativeName>
        <fullName evidence="10">General secretion pathway protein H</fullName>
    </alternativeName>
</protein>
<dbReference type="NCBIfam" id="TIGR02532">
    <property type="entry name" value="IV_pilin_GFxxxE"/>
    <property type="match status" value="1"/>
</dbReference>
<keyword evidence="8" id="KW-0472">Membrane</keyword>
<evidence type="ECO:0000256" key="3">
    <source>
        <dbReference type="ARBA" id="ARBA00022475"/>
    </source>
</evidence>
<evidence type="ECO:0000256" key="9">
    <source>
        <dbReference type="ARBA" id="ARBA00025772"/>
    </source>
</evidence>
<dbReference type="SUPFAM" id="SSF54523">
    <property type="entry name" value="Pili subunits"/>
    <property type="match status" value="1"/>
</dbReference>
<dbReference type="InterPro" id="IPR012902">
    <property type="entry name" value="N_methyl_site"/>
</dbReference>
<evidence type="ECO:0000256" key="10">
    <source>
        <dbReference type="ARBA" id="ARBA00030775"/>
    </source>
</evidence>
<evidence type="ECO:0000256" key="2">
    <source>
        <dbReference type="ARBA" id="ARBA00021549"/>
    </source>
</evidence>
<dbReference type="RefSeq" id="WP_042577352.1">
    <property type="nucleotide sequence ID" value="NZ_JXQQ01000008.1"/>
</dbReference>
<dbReference type="GO" id="GO:0015628">
    <property type="term" value="P:protein secretion by the type II secretion system"/>
    <property type="evidence" value="ECO:0007669"/>
    <property type="project" value="InterPro"/>
</dbReference>
<dbReference type="Pfam" id="PF07963">
    <property type="entry name" value="N_methyl"/>
    <property type="match status" value="1"/>
</dbReference>
<sequence length="159" mass="16661">MHKSTFLPQRQKGFTLIEMMVVVVLVAILTVLALPSFTTMMANQRVTSAAQELLTLLQFARAEGVYKRSQTTVTATGQTWQAKLGTEVLREAALSDAVTIEPGSTGGVVFESSGQARTAGGGTSYVVTFSATNATRIQCLSVSGAGLVRLKSAASGQAC</sequence>
<evidence type="ECO:0000313" key="13">
    <source>
        <dbReference type="Proteomes" id="UP000032067"/>
    </source>
</evidence>
<keyword evidence="6" id="KW-0812">Transmembrane</keyword>
<comment type="caution">
    <text evidence="12">The sequence shown here is derived from an EMBL/GenBank/DDBJ whole genome shotgun (WGS) entry which is preliminary data.</text>
</comment>
<proteinExistence type="inferred from homology"/>
<evidence type="ECO:0000313" key="12">
    <source>
        <dbReference type="EMBL" id="KIQ35802.1"/>
    </source>
</evidence>
<dbReference type="InterPro" id="IPR022346">
    <property type="entry name" value="T2SS_GspH"/>
</dbReference>